<protein>
    <submittedName>
        <fullName evidence="1">Uncharacterized protein</fullName>
    </submittedName>
</protein>
<gene>
    <name evidence="1" type="ORF">MM415B05402_0008</name>
</gene>
<sequence>MNLTEAVKIYQKCPGKFVEACDTCKLGERQNVWAHCVCGLLNAAEELLKLQEMEK</sequence>
<accession>A0A6M3LPL3</accession>
<name>A0A6M3LPL3_9ZZZZ</name>
<dbReference type="EMBL" id="MT143312">
    <property type="protein sequence ID" value="QJA95414.1"/>
    <property type="molecule type" value="Genomic_DNA"/>
</dbReference>
<organism evidence="1">
    <name type="scientific">viral metagenome</name>
    <dbReference type="NCBI Taxonomy" id="1070528"/>
    <lineage>
        <taxon>unclassified sequences</taxon>
        <taxon>metagenomes</taxon>
        <taxon>organismal metagenomes</taxon>
    </lineage>
</organism>
<dbReference type="AlphaFoldDB" id="A0A6M3LPL3"/>
<evidence type="ECO:0000313" key="1">
    <source>
        <dbReference type="EMBL" id="QJA95414.1"/>
    </source>
</evidence>
<reference evidence="1" key="1">
    <citation type="submission" date="2020-03" db="EMBL/GenBank/DDBJ databases">
        <title>The deep terrestrial virosphere.</title>
        <authorList>
            <person name="Holmfeldt K."/>
            <person name="Nilsson E."/>
            <person name="Simone D."/>
            <person name="Lopez-Fernandez M."/>
            <person name="Wu X."/>
            <person name="de Brujin I."/>
            <person name="Lundin D."/>
            <person name="Andersson A."/>
            <person name="Bertilsson S."/>
            <person name="Dopson M."/>
        </authorList>
    </citation>
    <scope>NUCLEOTIDE SEQUENCE</scope>
    <source>
        <strain evidence="1">MM415B05402</strain>
    </source>
</reference>
<proteinExistence type="predicted"/>